<protein>
    <submittedName>
        <fullName evidence="3">CAAX protease self-immunity</fullName>
    </submittedName>
</protein>
<feature type="transmembrane region" description="Helical" evidence="1">
    <location>
        <begin position="165"/>
        <end position="183"/>
    </location>
</feature>
<dbReference type="RefSeq" id="WP_092500555.1">
    <property type="nucleotide sequence ID" value="NZ_FNFV01000004.1"/>
</dbReference>
<keyword evidence="3" id="KW-0645">Protease</keyword>
<evidence type="ECO:0000256" key="1">
    <source>
        <dbReference type="SAM" id="Phobius"/>
    </source>
</evidence>
<evidence type="ECO:0000313" key="4">
    <source>
        <dbReference type="Proteomes" id="UP000199328"/>
    </source>
</evidence>
<proteinExistence type="predicted"/>
<reference evidence="4" key="1">
    <citation type="submission" date="2016-10" db="EMBL/GenBank/DDBJ databases">
        <authorList>
            <person name="Varghese N."/>
            <person name="Submissions S."/>
        </authorList>
    </citation>
    <scope>NUCLEOTIDE SEQUENCE [LARGE SCALE GENOMIC DNA]</scope>
    <source>
        <strain evidence="4">CGMCC 1.10789</strain>
    </source>
</reference>
<keyword evidence="1" id="KW-1133">Transmembrane helix</keyword>
<keyword evidence="1" id="KW-0472">Membrane</keyword>
<keyword evidence="1" id="KW-0812">Transmembrane</keyword>
<evidence type="ECO:0000259" key="2">
    <source>
        <dbReference type="Pfam" id="PF02517"/>
    </source>
</evidence>
<dbReference type="GO" id="GO:0004175">
    <property type="term" value="F:endopeptidase activity"/>
    <property type="evidence" value="ECO:0007669"/>
    <property type="project" value="UniProtKB-ARBA"/>
</dbReference>
<name>A0A1G9EKJ4_9RHOB</name>
<gene>
    <name evidence="3" type="ORF">SAMN05216257_104353</name>
</gene>
<organism evidence="3 4">
    <name type="scientific">Meinhardsimonia xiamenensis</name>
    <dbReference type="NCBI Taxonomy" id="990712"/>
    <lineage>
        <taxon>Bacteria</taxon>
        <taxon>Pseudomonadati</taxon>
        <taxon>Pseudomonadota</taxon>
        <taxon>Alphaproteobacteria</taxon>
        <taxon>Rhodobacterales</taxon>
        <taxon>Paracoccaceae</taxon>
        <taxon>Meinhardsimonia</taxon>
    </lineage>
</organism>
<sequence length="223" mass="24792">MTQPRHAALRDRRAQLALEFVALYLIAPLVMALLLPPQWMFPALFAVTAIGLVLLSRTPGFRWRDLLAGTARIDFRLVAVFALATGAIGTAIVLALAPQAFLFLPRHNPRLMGLIAAFYPLVSALPQELIFRPLFFTRYRALLPRWITAQLLLNAALFSLAHLMYWSWVVTALTFAGGLVFAWSYRVRGNFPEAVVLHAVAGVILFALGAGVWFYSGNVTRPF</sequence>
<dbReference type="GO" id="GO:0006508">
    <property type="term" value="P:proteolysis"/>
    <property type="evidence" value="ECO:0007669"/>
    <property type="project" value="UniProtKB-KW"/>
</dbReference>
<dbReference type="GO" id="GO:0080120">
    <property type="term" value="P:CAAX-box protein maturation"/>
    <property type="evidence" value="ECO:0007669"/>
    <property type="project" value="UniProtKB-ARBA"/>
</dbReference>
<keyword evidence="3" id="KW-0378">Hydrolase</keyword>
<dbReference type="AlphaFoldDB" id="A0A1G9EKJ4"/>
<feature type="transmembrane region" description="Helical" evidence="1">
    <location>
        <begin position="110"/>
        <end position="130"/>
    </location>
</feature>
<feature type="transmembrane region" description="Helical" evidence="1">
    <location>
        <begin position="77"/>
        <end position="104"/>
    </location>
</feature>
<dbReference type="EMBL" id="FNFV01000004">
    <property type="protein sequence ID" value="SDK76561.1"/>
    <property type="molecule type" value="Genomic_DNA"/>
</dbReference>
<dbReference type="Proteomes" id="UP000199328">
    <property type="component" value="Unassembled WGS sequence"/>
</dbReference>
<dbReference type="STRING" id="990712.SAMN05216257_104353"/>
<dbReference type="OrthoDB" id="9805801at2"/>
<dbReference type="Pfam" id="PF02517">
    <property type="entry name" value="Rce1-like"/>
    <property type="match status" value="1"/>
</dbReference>
<feature type="transmembrane region" description="Helical" evidence="1">
    <location>
        <begin position="16"/>
        <end position="33"/>
    </location>
</feature>
<feature type="domain" description="CAAX prenyl protease 2/Lysostaphin resistance protein A-like" evidence="2">
    <location>
        <begin position="114"/>
        <end position="201"/>
    </location>
</feature>
<dbReference type="InterPro" id="IPR003675">
    <property type="entry name" value="Rce1/LyrA-like_dom"/>
</dbReference>
<evidence type="ECO:0000313" key="3">
    <source>
        <dbReference type="EMBL" id="SDK76561.1"/>
    </source>
</evidence>
<accession>A0A1G9EKJ4</accession>
<feature type="transmembrane region" description="Helical" evidence="1">
    <location>
        <begin position="39"/>
        <end position="56"/>
    </location>
</feature>
<keyword evidence="4" id="KW-1185">Reference proteome</keyword>
<feature type="transmembrane region" description="Helical" evidence="1">
    <location>
        <begin position="195"/>
        <end position="215"/>
    </location>
</feature>